<organism evidence="7 8">
    <name type="scientific">Phrynosoma platyrhinos</name>
    <name type="common">Desert horned lizard</name>
    <dbReference type="NCBI Taxonomy" id="52577"/>
    <lineage>
        <taxon>Eukaryota</taxon>
        <taxon>Metazoa</taxon>
        <taxon>Chordata</taxon>
        <taxon>Craniata</taxon>
        <taxon>Vertebrata</taxon>
        <taxon>Euteleostomi</taxon>
        <taxon>Lepidosauria</taxon>
        <taxon>Squamata</taxon>
        <taxon>Bifurcata</taxon>
        <taxon>Unidentata</taxon>
        <taxon>Episquamata</taxon>
        <taxon>Toxicofera</taxon>
        <taxon>Iguania</taxon>
        <taxon>Phrynosomatidae</taxon>
        <taxon>Phrynosomatinae</taxon>
        <taxon>Phrynosoma</taxon>
    </lineage>
</organism>
<dbReference type="SMART" id="SM00032">
    <property type="entry name" value="CCP"/>
    <property type="match status" value="2"/>
</dbReference>
<dbReference type="InterPro" id="IPR050350">
    <property type="entry name" value="Compl-Cell_Adhes-Reg"/>
</dbReference>
<dbReference type="SUPFAM" id="SSF57535">
    <property type="entry name" value="Complement control module/SCR domain"/>
    <property type="match status" value="2"/>
</dbReference>
<keyword evidence="1 5" id="KW-0768">Sushi</keyword>
<evidence type="ECO:0000256" key="5">
    <source>
        <dbReference type="PROSITE-ProRule" id="PRU00302"/>
    </source>
</evidence>
<protein>
    <recommendedName>
        <fullName evidence="6">Sushi domain-containing protein</fullName>
    </recommendedName>
</protein>
<evidence type="ECO:0000256" key="1">
    <source>
        <dbReference type="ARBA" id="ARBA00022659"/>
    </source>
</evidence>
<comment type="caution">
    <text evidence="5">Lacks conserved residue(s) required for the propagation of feature annotation.</text>
</comment>
<keyword evidence="3" id="KW-1015">Disulfide bond</keyword>
<dbReference type="Proteomes" id="UP000826234">
    <property type="component" value="Unassembled WGS sequence"/>
</dbReference>
<evidence type="ECO:0000256" key="4">
    <source>
        <dbReference type="ARBA" id="ARBA00023180"/>
    </source>
</evidence>
<dbReference type="PROSITE" id="PS50923">
    <property type="entry name" value="SUSHI"/>
    <property type="match status" value="1"/>
</dbReference>
<accession>A0ABQ7SLW1</accession>
<dbReference type="InterPro" id="IPR000436">
    <property type="entry name" value="Sushi_SCR_CCP_dom"/>
</dbReference>
<gene>
    <name evidence="7" type="ORF">JD844_017432</name>
</gene>
<feature type="domain" description="Sushi" evidence="6">
    <location>
        <begin position="11"/>
        <end position="73"/>
    </location>
</feature>
<dbReference type="Pfam" id="PF00084">
    <property type="entry name" value="Sushi"/>
    <property type="match status" value="2"/>
</dbReference>
<comment type="caution">
    <text evidence="7">The sequence shown here is derived from an EMBL/GenBank/DDBJ whole genome shotgun (WGS) entry which is preliminary data.</text>
</comment>
<dbReference type="Gene3D" id="2.10.70.10">
    <property type="entry name" value="Complement Module, domain 1"/>
    <property type="match status" value="2"/>
</dbReference>
<sequence length="179" mass="20811">MYVLHQRIAQNDCGPPPRRDREELADLSVKESYSHNEQVLYNCRPGYIKLGRFRMRCNNGRWVQMAPFIECKRKPCGHPGDIQFGSFELVEGEDFSFGARVVYQCDEGTQGDSSDLEVIQKMQKMVNATNFTYQPKEQKAMRFIMYMGWKCKIKNLTQSLSMAFVHKCDGLYDVMEGCY</sequence>
<name>A0ABQ7SLW1_PHRPL</name>
<keyword evidence="2" id="KW-0677">Repeat</keyword>
<evidence type="ECO:0000256" key="3">
    <source>
        <dbReference type="ARBA" id="ARBA00023157"/>
    </source>
</evidence>
<dbReference type="PANTHER" id="PTHR19325:SF568">
    <property type="entry name" value="ARC3"/>
    <property type="match status" value="1"/>
</dbReference>
<reference evidence="7 8" key="1">
    <citation type="journal article" date="2022" name="Gigascience">
        <title>A chromosome-level genome assembly and annotation of the desert horned lizard, Phrynosoma platyrhinos, provides insight into chromosomal rearrangements among reptiles.</title>
        <authorList>
            <person name="Koochekian N."/>
            <person name="Ascanio A."/>
            <person name="Farleigh K."/>
            <person name="Card D.C."/>
            <person name="Schield D.R."/>
            <person name="Castoe T.A."/>
            <person name="Jezkova T."/>
        </authorList>
    </citation>
    <scope>NUCLEOTIDE SEQUENCE [LARGE SCALE GENOMIC DNA]</scope>
    <source>
        <strain evidence="7">NK-2021</strain>
    </source>
</reference>
<evidence type="ECO:0000256" key="2">
    <source>
        <dbReference type="ARBA" id="ARBA00022737"/>
    </source>
</evidence>
<evidence type="ECO:0000313" key="7">
    <source>
        <dbReference type="EMBL" id="KAH0618330.1"/>
    </source>
</evidence>
<dbReference type="PANTHER" id="PTHR19325">
    <property type="entry name" value="COMPLEMENT COMPONENT-RELATED SUSHI DOMAIN-CONTAINING"/>
    <property type="match status" value="1"/>
</dbReference>
<dbReference type="EMBL" id="JAIPUX010005289">
    <property type="protein sequence ID" value="KAH0618330.1"/>
    <property type="molecule type" value="Genomic_DNA"/>
</dbReference>
<keyword evidence="8" id="KW-1185">Reference proteome</keyword>
<evidence type="ECO:0000313" key="8">
    <source>
        <dbReference type="Proteomes" id="UP000826234"/>
    </source>
</evidence>
<proteinExistence type="predicted"/>
<keyword evidence="4" id="KW-0325">Glycoprotein</keyword>
<evidence type="ECO:0000259" key="6">
    <source>
        <dbReference type="PROSITE" id="PS50923"/>
    </source>
</evidence>
<dbReference type="InterPro" id="IPR035976">
    <property type="entry name" value="Sushi/SCR/CCP_sf"/>
</dbReference>
<dbReference type="CDD" id="cd00033">
    <property type="entry name" value="CCP"/>
    <property type="match status" value="1"/>
</dbReference>